<evidence type="ECO:0000256" key="3">
    <source>
        <dbReference type="ARBA" id="ARBA00022989"/>
    </source>
</evidence>
<feature type="region of interest" description="Disordered" evidence="5">
    <location>
        <begin position="1"/>
        <end position="36"/>
    </location>
</feature>
<evidence type="ECO:0000259" key="7">
    <source>
        <dbReference type="Pfam" id="PF01490"/>
    </source>
</evidence>
<feature type="transmembrane region" description="Helical" evidence="6">
    <location>
        <begin position="186"/>
        <end position="207"/>
    </location>
</feature>
<evidence type="ECO:0000256" key="5">
    <source>
        <dbReference type="SAM" id="MobiDB-lite"/>
    </source>
</evidence>
<dbReference type="Proteomes" id="UP001620626">
    <property type="component" value="Unassembled WGS sequence"/>
</dbReference>
<feature type="domain" description="Amino acid transporter transmembrane" evidence="7">
    <location>
        <begin position="61"/>
        <end position="458"/>
    </location>
</feature>
<dbReference type="PANTHER" id="PTHR22950">
    <property type="entry name" value="AMINO ACID TRANSPORTER"/>
    <property type="match status" value="1"/>
</dbReference>
<gene>
    <name evidence="8" type="ORF">niasHT_030654</name>
</gene>
<proteinExistence type="predicted"/>
<feature type="transmembrane region" description="Helical" evidence="6">
    <location>
        <begin position="378"/>
        <end position="397"/>
    </location>
</feature>
<evidence type="ECO:0000256" key="1">
    <source>
        <dbReference type="ARBA" id="ARBA00004141"/>
    </source>
</evidence>
<evidence type="ECO:0000256" key="6">
    <source>
        <dbReference type="SAM" id="Phobius"/>
    </source>
</evidence>
<dbReference type="EMBL" id="JBICBT010001408">
    <property type="protein sequence ID" value="KAL3068363.1"/>
    <property type="molecule type" value="Genomic_DNA"/>
</dbReference>
<accession>A0ABD2HX25</accession>
<feature type="transmembrane region" description="Helical" evidence="6">
    <location>
        <begin position="155"/>
        <end position="174"/>
    </location>
</feature>
<dbReference type="InterPro" id="IPR013057">
    <property type="entry name" value="AA_transpt_TM"/>
</dbReference>
<feature type="transmembrane region" description="Helical" evidence="6">
    <location>
        <begin position="334"/>
        <end position="357"/>
    </location>
</feature>
<dbReference type="GO" id="GO:0016020">
    <property type="term" value="C:membrane"/>
    <property type="evidence" value="ECO:0007669"/>
    <property type="project" value="UniProtKB-SubCell"/>
</dbReference>
<dbReference type="Pfam" id="PF01490">
    <property type="entry name" value="Aa_trans"/>
    <property type="match status" value="1"/>
</dbReference>
<keyword evidence="4 6" id="KW-0472">Membrane</keyword>
<feature type="transmembrane region" description="Helical" evidence="6">
    <location>
        <begin position="90"/>
        <end position="108"/>
    </location>
</feature>
<keyword evidence="9" id="KW-1185">Reference proteome</keyword>
<name>A0ABD2HX25_9BILA</name>
<dbReference type="PANTHER" id="PTHR22950:SF349">
    <property type="entry name" value="AMINO ACID TRANSPORTER TRANSMEMBRANE DOMAIN-CONTAINING PROTEIN"/>
    <property type="match status" value="1"/>
</dbReference>
<feature type="transmembrane region" description="Helical" evidence="6">
    <location>
        <begin position="214"/>
        <end position="238"/>
    </location>
</feature>
<protein>
    <recommendedName>
        <fullName evidence="7">Amino acid transporter transmembrane domain-containing protein</fullName>
    </recommendedName>
</protein>
<keyword evidence="2 6" id="KW-0812">Transmembrane</keyword>
<keyword evidence="3 6" id="KW-1133">Transmembrane helix</keyword>
<feature type="transmembrane region" description="Helical" evidence="6">
    <location>
        <begin position="403"/>
        <end position="423"/>
    </location>
</feature>
<feature type="transmembrane region" description="Helical" evidence="6">
    <location>
        <begin position="444"/>
        <end position="465"/>
    </location>
</feature>
<comment type="subcellular location">
    <subcellularLocation>
        <location evidence="1">Membrane</location>
        <topology evidence="1">Multi-pass membrane protein</topology>
    </subcellularLocation>
</comment>
<comment type="caution">
    <text evidence="8">The sequence shown here is derived from an EMBL/GenBank/DDBJ whole genome shotgun (WGS) entry which is preliminary data.</text>
</comment>
<evidence type="ECO:0000256" key="4">
    <source>
        <dbReference type="ARBA" id="ARBA00023136"/>
    </source>
</evidence>
<evidence type="ECO:0000313" key="9">
    <source>
        <dbReference type="Proteomes" id="UP001620626"/>
    </source>
</evidence>
<evidence type="ECO:0000256" key="2">
    <source>
        <dbReference type="ARBA" id="ARBA00022692"/>
    </source>
</evidence>
<sequence>MSSNPVEGTENLGQLRQTAPQQTTAADPSSLNSSNSAAVESMDSEGVYLFADRTQSSNSLTPEQAFVHMVKAMLGTGLLSLPYAFRHSGLYLGLILLVLICLVCMFCMRQIVFAAHYICTKNGREIIDYANIMRGAVEAGPSWISSRGYFFKQLVNVKMFVAQLGFCCVYQVFMSENIADFFNKNTAIRLSTGVWMLLLLPPLLLLCSIRRLKLLAPFSLAANLVYLSAVVIVAHFFLTRPQNIEPQEELTKFGSIGNLPMFFGIVMFAFEGVSLVMPIENRMQRPQFFIAWNGVLNSSCLFVLAIFAFMGFYGYLSIGNAVSETVTLNLPAEPFYECLKLMFVFCVLISYPVQFFVPMERVEKFITRKCAPEKQTKFIYTARFSMVILTCAIAELIPHLALFISLVGSIACTSLALLFPPMIDLLVCYAQHKLTLSVYLRNSFIFGFALIGFITGTYSALLQIFEQF</sequence>
<feature type="transmembrane region" description="Helical" evidence="6">
    <location>
        <begin position="289"/>
        <end position="314"/>
    </location>
</feature>
<dbReference type="AlphaFoldDB" id="A0ABD2HX25"/>
<reference evidence="8 9" key="1">
    <citation type="submission" date="2024-10" db="EMBL/GenBank/DDBJ databases">
        <authorList>
            <person name="Kim D."/>
        </authorList>
    </citation>
    <scope>NUCLEOTIDE SEQUENCE [LARGE SCALE GENOMIC DNA]</scope>
    <source>
        <strain evidence="8">BH-2024</strain>
    </source>
</reference>
<feature type="transmembrane region" description="Helical" evidence="6">
    <location>
        <begin position="258"/>
        <end position="277"/>
    </location>
</feature>
<evidence type="ECO:0000313" key="8">
    <source>
        <dbReference type="EMBL" id="KAL3068363.1"/>
    </source>
</evidence>
<organism evidence="8 9">
    <name type="scientific">Heterodera trifolii</name>
    <dbReference type="NCBI Taxonomy" id="157864"/>
    <lineage>
        <taxon>Eukaryota</taxon>
        <taxon>Metazoa</taxon>
        <taxon>Ecdysozoa</taxon>
        <taxon>Nematoda</taxon>
        <taxon>Chromadorea</taxon>
        <taxon>Rhabditida</taxon>
        <taxon>Tylenchina</taxon>
        <taxon>Tylenchomorpha</taxon>
        <taxon>Tylenchoidea</taxon>
        <taxon>Heteroderidae</taxon>
        <taxon>Heteroderinae</taxon>
        <taxon>Heterodera</taxon>
    </lineage>
</organism>